<dbReference type="EMBL" id="QQAX01000011">
    <property type="protein sequence ID" value="RDI43387.1"/>
    <property type="molecule type" value="Genomic_DNA"/>
</dbReference>
<sequence length="251" mass="27987">MIGGESCEYGKTSVHGHDHNFKGHASDISNAGGLKWADKAFQRQLEQVDIKTPQKLGGIRIVADSNVETVMERYQYLGPVVKLGWPAEAKQMRQEVSKQAQTLSSTANNLSKFAELKHGVNAGLKQIKTMVKKATTIRERAMGKRLAELKDKEDDLLRTKNALADRLAEGKLPQSHEMEAFRQKLNAFSKEIKAFKKQYESLLIKSNSYAKYNAMDTTVLVVQNFIADCYKKMSAPNNEPSAELPSKKAAV</sequence>
<proteinExistence type="predicted"/>
<name>A0A370GIA8_9COXI</name>
<protein>
    <submittedName>
        <fullName evidence="2">Uncharacterized protein</fullName>
    </submittedName>
</protein>
<reference evidence="2 3" key="1">
    <citation type="submission" date="2018-07" db="EMBL/GenBank/DDBJ databases">
        <title>Genomic Encyclopedia of Type Strains, Phase IV (KMG-IV): sequencing the most valuable type-strain genomes for metagenomic binning, comparative biology and taxonomic classification.</title>
        <authorList>
            <person name="Goeker M."/>
        </authorList>
    </citation>
    <scope>NUCLEOTIDE SEQUENCE [LARGE SCALE GENOMIC DNA]</scope>
    <source>
        <strain evidence="2 3">DSM 16500</strain>
    </source>
</reference>
<gene>
    <name evidence="2" type="ORF">C8D86_11143</name>
</gene>
<evidence type="ECO:0000313" key="3">
    <source>
        <dbReference type="Proteomes" id="UP000254720"/>
    </source>
</evidence>
<organism evidence="2 3">
    <name type="scientific">Aquicella lusitana</name>
    <dbReference type="NCBI Taxonomy" id="254246"/>
    <lineage>
        <taxon>Bacteria</taxon>
        <taxon>Pseudomonadati</taxon>
        <taxon>Pseudomonadota</taxon>
        <taxon>Gammaproteobacteria</taxon>
        <taxon>Legionellales</taxon>
        <taxon>Coxiellaceae</taxon>
        <taxon>Aquicella</taxon>
    </lineage>
</organism>
<dbReference type="AlphaFoldDB" id="A0A370GIA8"/>
<evidence type="ECO:0000256" key="1">
    <source>
        <dbReference type="SAM" id="Coils"/>
    </source>
</evidence>
<comment type="caution">
    <text evidence="2">The sequence shown here is derived from an EMBL/GenBank/DDBJ whole genome shotgun (WGS) entry which is preliminary data.</text>
</comment>
<dbReference type="RefSeq" id="WP_325048281.1">
    <property type="nucleotide sequence ID" value="NZ_LR699114.1"/>
</dbReference>
<dbReference type="Proteomes" id="UP000254720">
    <property type="component" value="Unassembled WGS sequence"/>
</dbReference>
<accession>A0A370GIA8</accession>
<evidence type="ECO:0000313" key="2">
    <source>
        <dbReference type="EMBL" id="RDI43387.1"/>
    </source>
</evidence>
<keyword evidence="1" id="KW-0175">Coiled coil</keyword>
<feature type="coiled-coil region" evidence="1">
    <location>
        <begin position="146"/>
        <end position="205"/>
    </location>
</feature>
<keyword evidence="3" id="KW-1185">Reference proteome</keyword>